<dbReference type="RefSeq" id="WP_129227402.1">
    <property type="nucleotide sequence ID" value="NZ_SDOZ01000005.1"/>
</dbReference>
<comment type="caution">
    <text evidence="1">The sequence shown here is derived from an EMBL/GenBank/DDBJ whole genome shotgun (WGS) entry which is preliminary data.</text>
</comment>
<protein>
    <submittedName>
        <fullName evidence="1">Leucine-rich repeat domain-containing protein</fullName>
    </submittedName>
</protein>
<keyword evidence="2" id="KW-1185">Reference proteome</keyword>
<dbReference type="AlphaFoldDB" id="A0A4Q2K4Q8"/>
<dbReference type="InterPro" id="IPR032675">
    <property type="entry name" value="LRR_dom_sf"/>
</dbReference>
<dbReference type="SUPFAM" id="SSF52047">
    <property type="entry name" value="RNI-like"/>
    <property type="match status" value="1"/>
</dbReference>
<organism evidence="1 2">
    <name type="scientific">Candidatus Borkfalkia ceftriaxoniphila</name>
    <dbReference type="NCBI Taxonomy" id="2508949"/>
    <lineage>
        <taxon>Bacteria</taxon>
        <taxon>Bacillati</taxon>
        <taxon>Bacillota</taxon>
        <taxon>Clostridia</taxon>
        <taxon>Christensenellales</taxon>
        <taxon>Christensenellaceae</taxon>
        <taxon>Candidatus Borkfalkia</taxon>
    </lineage>
</organism>
<reference evidence="1 2" key="1">
    <citation type="journal article" date="2019" name="Gut">
        <title>Antibiotics-induced monodominance of a novel gut bacterial order.</title>
        <authorList>
            <person name="Hildebrand F."/>
            <person name="Moitinho-Silva L."/>
            <person name="Blasche S."/>
            <person name="Jahn M.T."/>
            <person name="Gossmann T.I."/>
            <person name="Heuerta-Cepas J."/>
            <person name="Hercog R."/>
            <person name="Luetge M."/>
            <person name="Bahram M."/>
            <person name="Pryszlak A."/>
            <person name="Alves R.J."/>
            <person name="Waszak S.M."/>
            <person name="Zhu A."/>
            <person name="Ye L."/>
            <person name="Costea P.I."/>
            <person name="Aalvink S."/>
            <person name="Belzer C."/>
            <person name="Forslund S.K."/>
            <person name="Sunagawa S."/>
            <person name="Hentschel U."/>
            <person name="Merten C."/>
            <person name="Patil K.R."/>
            <person name="Benes V."/>
            <person name="Bork P."/>
        </authorList>
    </citation>
    <scope>NUCLEOTIDE SEQUENCE [LARGE SCALE GENOMIC DNA]</scope>
    <source>
        <strain evidence="1 2">HDS1380</strain>
    </source>
</reference>
<dbReference type="EMBL" id="SDOZ01000005">
    <property type="protein sequence ID" value="RXZ57952.1"/>
    <property type="molecule type" value="Genomic_DNA"/>
</dbReference>
<name>A0A4Q2K4Q8_9FIRM</name>
<gene>
    <name evidence="1" type="ORF">ESZ91_11425</name>
</gene>
<proteinExistence type="predicted"/>
<evidence type="ECO:0000313" key="1">
    <source>
        <dbReference type="EMBL" id="RXZ57952.1"/>
    </source>
</evidence>
<sequence>MTRKRKILIILLVLAFALSAISFGAVYAYNVLVRYNYNVKAETPLLSASVSEDGATLTVTNAGGAYTTKCDVILTMEGAGTLNAQAPDLLVTYSENGKERVRSVYKNLALNGSSTDFHIESASAVEILAVRPAEAAYNGETVEYRNAYVSSTQDLKLLNTQENYNNPFEFIGNALSKNTVAYAVCLIDDITLDESLTLNFPCSLDTLDRTLTLQHDLTIRHSYAGRFYLAGLKPVAISDGVTFTVIAPKGYYDVSETLGLNEQNFIGTFDYATYGDEILNDALNFAKTFIPERVCKSLLLPMQYQSFGVNLYYEFADTKIPFYGEISEKGALQRKETTERYIITITAERGGKKRVATADFRVIGTGDSAFSEVLGEVLSERIYAESEDTELLSVLGELCAAGDFSQAFTLQISDNSALPENDENTVKFFANGTAAQSVQFVYDAANGYLTADSVKIESFFLRRGALPVAESITLTLIVNSVSTEKIFSVRQAIVEEALYYLRDSSPAFITNQPYSVLNLRADGLYLGNTKITSSKLNLTALRYCLVTSDGTTDTTVDAAAYFTLGDDGLTLSLLTDQTEIPKNLYLKYECAFSGENAPRILKQRVVQAIPGSGGENTGFESNNPFDALFLSSEVNWLEGGTFEVPPTSSSYFADIEILSVGGETYNAAKHKLCYLDYSGNEFAHAGNTYYKIIEFTTDRNYVPDSNTPVKVRCTYLESETESVVLTQDYTFTIHGIFKCGDNSELVGDKSGYTPYVFEDQTFYQMTISLLDAVYVSELSDGARLILSDSKYFQGTLDYSKLSSLAPAEGVRLDGIERLANSPSINFHGVKIADLSAFAAYEGSALKTLNLSDCALTDGILYGLDAENSWIYGLHLMNADLSANSVSRTDKLLARTVASLDLSSQKNGCLSEIGGLNNLMELTNLTLSDNAIYRFETLKNLKNLRILKIDGNRLNDPMYGTDGALNVPVYVWMIKTNAVGIYAQKDSDVALKISDGNANKFSEGGCIDTKTAAGCVALNAFAMPTKLYSQNAKTKLEADITGLNVSDYRFRFSDLNGVTDNSLTYIVDYANSSVISGTLTDDAACCYIVAATDLSGNVTAYREFSVTVYYAEVQS</sequence>
<dbReference type="PROSITE" id="PS51450">
    <property type="entry name" value="LRR"/>
    <property type="match status" value="1"/>
</dbReference>
<dbReference type="Proteomes" id="UP000291269">
    <property type="component" value="Unassembled WGS sequence"/>
</dbReference>
<dbReference type="Gene3D" id="3.80.10.10">
    <property type="entry name" value="Ribonuclease Inhibitor"/>
    <property type="match status" value="1"/>
</dbReference>
<evidence type="ECO:0000313" key="2">
    <source>
        <dbReference type="Proteomes" id="UP000291269"/>
    </source>
</evidence>
<accession>A0A4Q2K4Q8</accession>
<dbReference type="InterPro" id="IPR001611">
    <property type="entry name" value="Leu-rich_rpt"/>
</dbReference>